<dbReference type="KEGG" id="pais:PFX98_18690"/>
<feature type="domain" description="ABC-type transport auxiliary lipoprotein component" evidence="2">
    <location>
        <begin position="28"/>
        <end position="191"/>
    </location>
</feature>
<dbReference type="EMBL" id="CP116346">
    <property type="protein sequence ID" value="WIT10924.1"/>
    <property type="molecule type" value="Genomic_DNA"/>
</dbReference>
<evidence type="ECO:0000256" key="1">
    <source>
        <dbReference type="SAM" id="SignalP"/>
    </source>
</evidence>
<dbReference type="Gene3D" id="3.40.50.10610">
    <property type="entry name" value="ABC-type transport auxiliary lipoprotein component"/>
    <property type="match status" value="1"/>
</dbReference>
<feature type="signal peptide" evidence="1">
    <location>
        <begin position="1"/>
        <end position="22"/>
    </location>
</feature>
<keyword evidence="1" id="KW-0732">Signal</keyword>
<keyword evidence="4" id="KW-1185">Reference proteome</keyword>
<dbReference type="InterPro" id="IPR005586">
    <property type="entry name" value="ABC_trans_aux"/>
</dbReference>
<gene>
    <name evidence="3" type="ORF">PFX98_18690</name>
</gene>
<name>A0AA95SUU6_9BURK</name>
<organism evidence="3 4">
    <name type="scientific">Paucibacter sediminis</name>
    <dbReference type="NCBI Taxonomy" id="3019553"/>
    <lineage>
        <taxon>Bacteria</taxon>
        <taxon>Pseudomonadati</taxon>
        <taxon>Pseudomonadota</taxon>
        <taxon>Betaproteobacteria</taxon>
        <taxon>Burkholderiales</taxon>
        <taxon>Sphaerotilaceae</taxon>
        <taxon>Roseateles</taxon>
    </lineage>
</organism>
<sequence length="194" mass="20909">MMNKPWILAGLLLALLGGCSSSPPIQLYQLRADAPAVQGEAASGVASAVWALGPVQMPEYLDRDAIVRPSGQASLQHNPSQRWAEPLRDALPRLLAQDLARLRGAAQVWRMPVPPGVQVDRQLRVDVQRLDASTDGRSVVLQARWTLVDPSGKSRPTVSERRFEVDAGDGSMDALVSAHRSALWQLAQAIAAAP</sequence>
<evidence type="ECO:0000313" key="4">
    <source>
        <dbReference type="Proteomes" id="UP001177769"/>
    </source>
</evidence>
<evidence type="ECO:0000313" key="3">
    <source>
        <dbReference type="EMBL" id="WIT10924.1"/>
    </source>
</evidence>
<feature type="chain" id="PRO_5041699027" evidence="1">
    <location>
        <begin position="23"/>
        <end position="194"/>
    </location>
</feature>
<accession>A0AA95SUU6</accession>
<protein>
    <submittedName>
        <fullName evidence="3">PqiC family protein</fullName>
    </submittedName>
</protein>
<dbReference type="SUPFAM" id="SSF159594">
    <property type="entry name" value="XCC0632-like"/>
    <property type="match status" value="1"/>
</dbReference>
<reference evidence="3" key="1">
    <citation type="submission" date="2023-01" db="EMBL/GenBank/DDBJ databases">
        <title>Whole genome sequence of Paucibacter sp. S2-9 isolated from pond sediment.</title>
        <authorList>
            <person name="Jung J.Y."/>
        </authorList>
    </citation>
    <scope>NUCLEOTIDE SEQUENCE</scope>
    <source>
        <strain evidence="3">S2-9</strain>
    </source>
</reference>
<dbReference type="Proteomes" id="UP001177769">
    <property type="component" value="Chromosome"/>
</dbReference>
<evidence type="ECO:0000259" key="2">
    <source>
        <dbReference type="Pfam" id="PF03886"/>
    </source>
</evidence>
<dbReference type="Pfam" id="PF03886">
    <property type="entry name" value="ABC_trans_aux"/>
    <property type="match status" value="1"/>
</dbReference>
<dbReference type="PROSITE" id="PS51257">
    <property type="entry name" value="PROKAR_LIPOPROTEIN"/>
    <property type="match status" value="1"/>
</dbReference>
<dbReference type="AlphaFoldDB" id="A0AA95SUU6"/>
<proteinExistence type="predicted"/>
<dbReference type="RefSeq" id="WP_285232002.1">
    <property type="nucleotide sequence ID" value="NZ_CP116346.1"/>
</dbReference>